<dbReference type="CDD" id="cd11614">
    <property type="entry name" value="SAF_CpaB_FlgA_like"/>
    <property type="match status" value="1"/>
</dbReference>
<evidence type="ECO:0000259" key="2">
    <source>
        <dbReference type="SMART" id="SM00858"/>
    </source>
</evidence>
<accession>A0ABX8D6S7</accession>
<evidence type="ECO:0000313" key="3">
    <source>
        <dbReference type="EMBL" id="QVI63149.1"/>
    </source>
</evidence>
<feature type="transmembrane region" description="Helical" evidence="1">
    <location>
        <begin position="33"/>
        <end position="53"/>
    </location>
</feature>
<proteinExistence type="predicted"/>
<name>A0ABX8D6S7_9CELL</name>
<keyword evidence="1" id="KW-1133">Transmembrane helix</keyword>
<feature type="domain" description="SAF" evidence="2">
    <location>
        <begin position="61"/>
        <end position="123"/>
    </location>
</feature>
<keyword evidence="3" id="KW-0966">Cell projection</keyword>
<dbReference type="RefSeq" id="WP_207342345.1">
    <property type="nucleotide sequence ID" value="NZ_CP074405.1"/>
</dbReference>
<dbReference type="InterPro" id="IPR013974">
    <property type="entry name" value="SAF"/>
</dbReference>
<gene>
    <name evidence="3" type="ORF">KG103_04360</name>
</gene>
<organism evidence="3 4">
    <name type="scientific">Cellulomonas wangleii</name>
    <dbReference type="NCBI Taxonomy" id="2816956"/>
    <lineage>
        <taxon>Bacteria</taxon>
        <taxon>Bacillati</taxon>
        <taxon>Actinomycetota</taxon>
        <taxon>Actinomycetes</taxon>
        <taxon>Micrococcales</taxon>
        <taxon>Cellulomonadaceae</taxon>
        <taxon>Cellulomonas</taxon>
    </lineage>
</organism>
<keyword evidence="1" id="KW-0472">Membrane</keyword>
<dbReference type="EMBL" id="CP074405">
    <property type="protein sequence ID" value="QVI63149.1"/>
    <property type="molecule type" value="Genomic_DNA"/>
</dbReference>
<evidence type="ECO:0000256" key="1">
    <source>
        <dbReference type="SAM" id="Phobius"/>
    </source>
</evidence>
<reference evidence="3 4" key="1">
    <citation type="submission" date="2021-05" db="EMBL/GenBank/DDBJ databases">
        <title>Novel species in genus Cellulomonas.</title>
        <authorList>
            <person name="Zhang G."/>
        </authorList>
    </citation>
    <scope>NUCLEOTIDE SEQUENCE [LARGE SCALE GENOMIC DNA]</scope>
    <source>
        <strain evidence="4">zg-ZUI222</strain>
    </source>
</reference>
<protein>
    <submittedName>
        <fullName evidence="3">Flagellar biosynthesis protein FlgA</fullName>
    </submittedName>
</protein>
<keyword evidence="1" id="KW-0812">Transmembrane</keyword>
<sequence>MTTLPTTTGATPRPLPSARAPAPLRVRAVLWRLRLLCAAVLLGAAAGVVVHALRPPPPATVPVVTLAHDVPAGTVLAPGDLVVSALPPAAAPVSALSSTSAAEGRSTAVDLPARTPLVATMLVDATLTGPTGTVVVAVRLDDPAVAALLEPGLRLDLVAARHEGGPGETVARRALVRPAPPGADLPDGLLGGGSADTGPPVLVAVTPDEAVRIAETSLSARLVAVVVP</sequence>
<dbReference type="Proteomes" id="UP000677804">
    <property type="component" value="Chromosome"/>
</dbReference>
<dbReference type="SMART" id="SM00858">
    <property type="entry name" value="SAF"/>
    <property type="match status" value="1"/>
</dbReference>
<evidence type="ECO:0000313" key="4">
    <source>
        <dbReference type="Proteomes" id="UP000677804"/>
    </source>
</evidence>
<keyword evidence="4" id="KW-1185">Reference proteome</keyword>
<keyword evidence="3" id="KW-0969">Cilium</keyword>
<dbReference type="Pfam" id="PF08666">
    <property type="entry name" value="SAF"/>
    <property type="match status" value="1"/>
</dbReference>
<keyword evidence="3" id="KW-0282">Flagellum</keyword>